<evidence type="ECO:0000256" key="1">
    <source>
        <dbReference type="SAM" id="MobiDB-lite"/>
    </source>
</evidence>
<dbReference type="Proteomes" id="UP000250321">
    <property type="component" value="Unassembled WGS sequence"/>
</dbReference>
<dbReference type="AlphaFoldDB" id="A0A314UER2"/>
<evidence type="ECO:0000313" key="3">
    <source>
        <dbReference type="Proteomes" id="UP000250321"/>
    </source>
</evidence>
<feature type="region of interest" description="Disordered" evidence="1">
    <location>
        <begin position="58"/>
        <end position="83"/>
    </location>
</feature>
<reference evidence="2 3" key="1">
    <citation type="submission" date="2018-02" db="EMBL/GenBank/DDBJ databases">
        <title>Draft genome of wild Prunus yedoensis var. nudiflora.</title>
        <authorList>
            <person name="Baek S."/>
            <person name="Kim J.-H."/>
            <person name="Choi K."/>
            <person name="Kim G.-B."/>
            <person name="Cho A."/>
            <person name="Jang H."/>
            <person name="Shin C.-H."/>
            <person name="Yu H.-J."/>
            <person name="Mun J.-H."/>
        </authorList>
    </citation>
    <scope>NUCLEOTIDE SEQUENCE [LARGE SCALE GENOMIC DNA]</scope>
    <source>
        <strain evidence="3">cv. Jeju island</strain>
        <tissue evidence="2">Leaf</tissue>
    </source>
</reference>
<accession>A0A314UER2</accession>
<keyword evidence="3" id="KW-1185">Reference proteome</keyword>
<organism evidence="2 3">
    <name type="scientific">Prunus yedoensis var. nudiflora</name>
    <dbReference type="NCBI Taxonomy" id="2094558"/>
    <lineage>
        <taxon>Eukaryota</taxon>
        <taxon>Viridiplantae</taxon>
        <taxon>Streptophyta</taxon>
        <taxon>Embryophyta</taxon>
        <taxon>Tracheophyta</taxon>
        <taxon>Spermatophyta</taxon>
        <taxon>Magnoliopsida</taxon>
        <taxon>eudicotyledons</taxon>
        <taxon>Gunneridae</taxon>
        <taxon>Pentapetalae</taxon>
        <taxon>rosids</taxon>
        <taxon>fabids</taxon>
        <taxon>Rosales</taxon>
        <taxon>Rosaceae</taxon>
        <taxon>Amygdaloideae</taxon>
        <taxon>Amygdaleae</taxon>
        <taxon>Prunus</taxon>
    </lineage>
</organism>
<evidence type="ECO:0000313" key="2">
    <source>
        <dbReference type="EMBL" id="PQM34894.1"/>
    </source>
</evidence>
<protein>
    <submittedName>
        <fullName evidence="2">Uncharacterized protein</fullName>
    </submittedName>
</protein>
<comment type="caution">
    <text evidence="2">The sequence shown here is derived from an EMBL/GenBank/DDBJ whole genome shotgun (WGS) entry which is preliminary data.</text>
</comment>
<proteinExistence type="predicted"/>
<gene>
    <name evidence="2" type="ORF">Pyn_05657</name>
</gene>
<sequence>MQLETPHDEENAPHAAIFSSEFSRLPSITTANPPKFVFSALQLESKLEAVGMKRIRTTEPDLSSSGDMVTEVAFGSPPPVIEF</sequence>
<name>A0A314UER2_PRUYE</name>
<dbReference type="EMBL" id="PJQY01003740">
    <property type="protein sequence ID" value="PQM34894.1"/>
    <property type="molecule type" value="Genomic_DNA"/>
</dbReference>